<organism evidence="1">
    <name type="scientific">Rhizophora mucronata</name>
    <name type="common">Asiatic mangrove</name>
    <dbReference type="NCBI Taxonomy" id="61149"/>
    <lineage>
        <taxon>Eukaryota</taxon>
        <taxon>Viridiplantae</taxon>
        <taxon>Streptophyta</taxon>
        <taxon>Embryophyta</taxon>
        <taxon>Tracheophyta</taxon>
        <taxon>Spermatophyta</taxon>
        <taxon>Magnoliopsida</taxon>
        <taxon>eudicotyledons</taxon>
        <taxon>Gunneridae</taxon>
        <taxon>Pentapetalae</taxon>
        <taxon>rosids</taxon>
        <taxon>fabids</taxon>
        <taxon>Malpighiales</taxon>
        <taxon>Rhizophoraceae</taxon>
        <taxon>Rhizophora</taxon>
    </lineage>
</organism>
<name>A0A2P2QHQ6_RHIMU</name>
<proteinExistence type="predicted"/>
<protein>
    <submittedName>
        <fullName evidence="1">Uncharacterized protein</fullName>
    </submittedName>
</protein>
<dbReference type="AlphaFoldDB" id="A0A2P2QHQ6"/>
<evidence type="ECO:0000313" key="1">
    <source>
        <dbReference type="EMBL" id="MBX66523.1"/>
    </source>
</evidence>
<dbReference type="EMBL" id="GGEC01086039">
    <property type="protein sequence ID" value="MBX66523.1"/>
    <property type="molecule type" value="Transcribed_RNA"/>
</dbReference>
<sequence length="36" mass="4179">MPRELTTKLWTTRFPCSTFSEHAMILLVPLHVSSTF</sequence>
<reference evidence="1" key="1">
    <citation type="submission" date="2018-02" db="EMBL/GenBank/DDBJ databases">
        <title>Rhizophora mucronata_Transcriptome.</title>
        <authorList>
            <person name="Meera S.P."/>
            <person name="Sreeshan A."/>
            <person name="Augustine A."/>
        </authorList>
    </citation>
    <scope>NUCLEOTIDE SEQUENCE</scope>
    <source>
        <tissue evidence="1">Leaf</tissue>
    </source>
</reference>
<accession>A0A2P2QHQ6</accession>